<gene>
    <name evidence="1" type="ORF">LOK49_LG06G02347</name>
</gene>
<protein>
    <submittedName>
        <fullName evidence="1">Gelation factor</fullName>
    </submittedName>
</protein>
<name>A0ACC0HJC1_9ERIC</name>
<keyword evidence="2" id="KW-1185">Reference proteome</keyword>
<evidence type="ECO:0000313" key="1">
    <source>
        <dbReference type="EMBL" id="KAI8012763.1"/>
    </source>
</evidence>
<dbReference type="Proteomes" id="UP001060215">
    <property type="component" value="Chromosome 5"/>
</dbReference>
<organism evidence="1 2">
    <name type="scientific">Camellia lanceoleosa</name>
    <dbReference type="NCBI Taxonomy" id="1840588"/>
    <lineage>
        <taxon>Eukaryota</taxon>
        <taxon>Viridiplantae</taxon>
        <taxon>Streptophyta</taxon>
        <taxon>Embryophyta</taxon>
        <taxon>Tracheophyta</taxon>
        <taxon>Spermatophyta</taxon>
        <taxon>Magnoliopsida</taxon>
        <taxon>eudicotyledons</taxon>
        <taxon>Gunneridae</taxon>
        <taxon>Pentapetalae</taxon>
        <taxon>asterids</taxon>
        <taxon>Ericales</taxon>
        <taxon>Theaceae</taxon>
        <taxon>Camellia</taxon>
    </lineage>
</organism>
<proteinExistence type="predicted"/>
<evidence type="ECO:0000313" key="2">
    <source>
        <dbReference type="Proteomes" id="UP001060215"/>
    </source>
</evidence>
<comment type="caution">
    <text evidence="1">The sequence shown here is derived from an EMBL/GenBank/DDBJ whole genome shotgun (WGS) entry which is preliminary data.</text>
</comment>
<accession>A0ACC0HJC1</accession>
<sequence>MADRNLAVVKPVWMKQAEEAKLKNEAEKAAAAKAASEATFKDVEKTRREDFSDSEGEEESEDLANKPVGPVDPAKCTAAGTGIAGGTACLPSSFVVVTKDSDGRKVPNGGAQIKAKVLAGAGVGVSDQDGIVKDMGDGSYTVTYVVPKRGNYMVNVECNGKPIMDSPFPVFFSQVTLAERDSNRRHTRLLVDNPSHLSESGYQGVGPSLETFVVGVWRSYHLAEDAFFRRDEQHALQALAEIRDLLYEAIQYAHQGDRLHFGHYDVHSAAAAPDTLMPSTSMPSTSALATSRPWTSVTPPHATPYMSPDSLHVHPTQHTGIPYVADPDWTPHRYMHEVVTPPTQLQPPHSSGVCSVGVDTCTSHTPTLHTPTFVETSLTATMSTHDAVLTDISYVQDKAYIEALPRARGRGRGYGRGRRRGRGRGTGRGRGRGLVADRDTVAPDEGVSQLTAVSDVGPERGLGAAQAGERGSQS</sequence>
<reference evidence="1 2" key="1">
    <citation type="journal article" date="2022" name="Plant J.">
        <title>Chromosome-level genome of Camellia lanceoleosa provides a valuable resource for understanding genome evolution and self-incompatibility.</title>
        <authorList>
            <person name="Gong W."/>
            <person name="Xiao S."/>
            <person name="Wang L."/>
            <person name="Liao Z."/>
            <person name="Chang Y."/>
            <person name="Mo W."/>
            <person name="Hu G."/>
            <person name="Li W."/>
            <person name="Zhao G."/>
            <person name="Zhu H."/>
            <person name="Hu X."/>
            <person name="Ji K."/>
            <person name="Xiang X."/>
            <person name="Song Q."/>
            <person name="Yuan D."/>
            <person name="Jin S."/>
            <person name="Zhang L."/>
        </authorList>
    </citation>
    <scope>NUCLEOTIDE SEQUENCE [LARGE SCALE GENOMIC DNA]</scope>
    <source>
        <strain evidence="1">SQ_2022a</strain>
    </source>
</reference>
<dbReference type="EMBL" id="CM045762">
    <property type="protein sequence ID" value="KAI8012763.1"/>
    <property type="molecule type" value="Genomic_DNA"/>
</dbReference>